<dbReference type="SMART" id="SM00220">
    <property type="entry name" value="S_TKc"/>
    <property type="match status" value="1"/>
</dbReference>
<dbReference type="Pfam" id="PF00069">
    <property type="entry name" value="Pkinase"/>
    <property type="match status" value="1"/>
</dbReference>
<dbReference type="PROSITE" id="PS50011">
    <property type="entry name" value="PROTEIN_KINASE_DOM"/>
    <property type="match status" value="1"/>
</dbReference>
<dbReference type="InterPro" id="IPR008271">
    <property type="entry name" value="Ser/Thr_kinase_AS"/>
</dbReference>
<dbReference type="Proteomes" id="UP000295497">
    <property type="component" value="Chromosome"/>
</dbReference>
<dbReference type="GO" id="GO:0004674">
    <property type="term" value="F:protein serine/threonine kinase activity"/>
    <property type="evidence" value="ECO:0007669"/>
    <property type="project" value="TreeGrafter"/>
</dbReference>
<dbReference type="PANTHER" id="PTHR43289:SF6">
    <property type="entry name" value="SERINE_THREONINE-PROTEIN KINASE NEKL-3"/>
    <property type="match status" value="1"/>
</dbReference>
<protein>
    <recommendedName>
        <fullName evidence="5">Protein kinase domain-containing protein</fullName>
    </recommendedName>
</protein>
<gene>
    <name evidence="6" type="ORF">SOCE836_000980</name>
</gene>
<keyword evidence="3" id="KW-0418">Kinase</keyword>
<reference evidence="6 7" key="1">
    <citation type="submission" date="2015-09" db="EMBL/GenBank/DDBJ databases">
        <title>Sorangium comparison.</title>
        <authorList>
            <person name="Zaburannyi N."/>
            <person name="Bunk B."/>
            <person name="Overmann J."/>
            <person name="Mueller R."/>
        </authorList>
    </citation>
    <scope>NUCLEOTIDE SEQUENCE [LARGE SCALE GENOMIC DNA]</scope>
    <source>
        <strain evidence="6 7">So ce836</strain>
    </source>
</reference>
<keyword evidence="1" id="KW-0808">Transferase</keyword>
<dbReference type="Gene3D" id="1.10.510.10">
    <property type="entry name" value="Transferase(Phosphotransferase) domain 1"/>
    <property type="match status" value="1"/>
</dbReference>
<evidence type="ECO:0000313" key="7">
    <source>
        <dbReference type="Proteomes" id="UP000295497"/>
    </source>
</evidence>
<dbReference type="AlphaFoldDB" id="A0A4P2QE00"/>
<evidence type="ECO:0000259" key="5">
    <source>
        <dbReference type="PROSITE" id="PS50011"/>
    </source>
</evidence>
<name>A0A4P2QE00_SORCE</name>
<dbReference type="EMBL" id="CP012672">
    <property type="protein sequence ID" value="AUX28030.1"/>
    <property type="molecule type" value="Genomic_DNA"/>
</dbReference>
<dbReference type="PROSITE" id="PS00108">
    <property type="entry name" value="PROTEIN_KINASE_ST"/>
    <property type="match status" value="1"/>
</dbReference>
<feature type="domain" description="Protein kinase" evidence="5">
    <location>
        <begin position="6"/>
        <end position="266"/>
    </location>
</feature>
<evidence type="ECO:0000256" key="1">
    <source>
        <dbReference type="ARBA" id="ARBA00022679"/>
    </source>
</evidence>
<dbReference type="SUPFAM" id="SSF56112">
    <property type="entry name" value="Protein kinase-like (PK-like)"/>
    <property type="match status" value="1"/>
</dbReference>
<evidence type="ECO:0000256" key="2">
    <source>
        <dbReference type="ARBA" id="ARBA00022741"/>
    </source>
</evidence>
<dbReference type="GO" id="GO:0005524">
    <property type="term" value="F:ATP binding"/>
    <property type="evidence" value="ECO:0007669"/>
    <property type="project" value="UniProtKB-KW"/>
</dbReference>
<proteinExistence type="predicted"/>
<dbReference type="RefSeq" id="WP_165373724.1">
    <property type="nucleotide sequence ID" value="NZ_CP012672.1"/>
</dbReference>
<evidence type="ECO:0000313" key="6">
    <source>
        <dbReference type="EMBL" id="AUX28030.1"/>
    </source>
</evidence>
<dbReference type="CDD" id="cd14014">
    <property type="entry name" value="STKc_PknB_like"/>
    <property type="match status" value="1"/>
</dbReference>
<accession>A0A4P2QE00</accession>
<evidence type="ECO:0000256" key="3">
    <source>
        <dbReference type="ARBA" id="ARBA00022777"/>
    </source>
</evidence>
<dbReference type="InterPro" id="IPR011009">
    <property type="entry name" value="Kinase-like_dom_sf"/>
</dbReference>
<organism evidence="6 7">
    <name type="scientific">Sorangium cellulosum</name>
    <name type="common">Polyangium cellulosum</name>
    <dbReference type="NCBI Taxonomy" id="56"/>
    <lineage>
        <taxon>Bacteria</taxon>
        <taxon>Pseudomonadati</taxon>
        <taxon>Myxococcota</taxon>
        <taxon>Polyangia</taxon>
        <taxon>Polyangiales</taxon>
        <taxon>Polyangiaceae</taxon>
        <taxon>Sorangium</taxon>
    </lineage>
</organism>
<dbReference type="PANTHER" id="PTHR43289">
    <property type="entry name" value="MITOGEN-ACTIVATED PROTEIN KINASE KINASE KINASE 20-RELATED"/>
    <property type="match status" value="1"/>
</dbReference>
<keyword evidence="4" id="KW-0067">ATP-binding</keyword>
<dbReference type="InterPro" id="IPR000719">
    <property type="entry name" value="Prot_kinase_dom"/>
</dbReference>
<keyword evidence="2" id="KW-0547">Nucleotide-binding</keyword>
<evidence type="ECO:0000256" key="4">
    <source>
        <dbReference type="ARBA" id="ARBA00022840"/>
    </source>
</evidence>
<sequence length="266" mass="29854">MAVFFIEHVRPLDSGGLGTVDVVRVTGGDGYPVGTLFARKRLGPQWANDPGAQARFDREIELLRTMAHPNIVSCMGHHLPGHEKHYLMPLYPRSLRKLLVEHGRAITREWVLNFGIKIANALQYAHSMNFIHRDLKPENILLTDAHEPVIADWGLGQFIHQHSKVLDLKTLGAVGTPYYCPMEQWNTGRCEASGDIYSLGLILAEMATGRRLPIAPPFSGIRNDVITSDSHGARMFNSTVKKMTQMFPQNRHTSMAEVTLDLMNCY</sequence>